<evidence type="ECO:0000256" key="2">
    <source>
        <dbReference type="SAM" id="Phobius"/>
    </source>
</evidence>
<feature type="transmembrane region" description="Helical" evidence="2">
    <location>
        <begin position="301"/>
        <end position="324"/>
    </location>
</feature>
<feature type="transmembrane region" description="Helical" evidence="2">
    <location>
        <begin position="158"/>
        <end position="179"/>
    </location>
</feature>
<accession>A0A2R5GLB6</accession>
<evidence type="ECO:0000313" key="4">
    <source>
        <dbReference type="Proteomes" id="UP000241890"/>
    </source>
</evidence>
<feature type="transmembrane region" description="Helical" evidence="2">
    <location>
        <begin position="653"/>
        <end position="677"/>
    </location>
</feature>
<feature type="transmembrane region" description="Helical" evidence="2">
    <location>
        <begin position="757"/>
        <end position="778"/>
    </location>
</feature>
<feature type="transmembrane region" description="Helical" evidence="2">
    <location>
        <begin position="344"/>
        <end position="363"/>
    </location>
</feature>
<feature type="transmembrane region" description="Helical" evidence="2">
    <location>
        <begin position="421"/>
        <end position="440"/>
    </location>
</feature>
<reference evidence="3 4" key="1">
    <citation type="submission" date="2017-12" db="EMBL/GenBank/DDBJ databases">
        <title>Sequencing, de novo assembly and annotation of complete genome of a new Thraustochytrid species, strain FCC1311.</title>
        <authorList>
            <person name="Sedici K."/>
            <person name="Godart F."/>
            <person name="Aiese Cigliano R."/>
            <person name="Sanseverino W."/>
            <person name="Barakat M."/>
            <person name="Ortet P."/>
            <person name="Marechal E."/>
            <person name="Cagnac O."/>
            <person name="Amato A."/>
        </authorList>
    </citation>
    <scope>NUCLEOTIDE SEQUENCE [LARGE SCALE GENOMIC DNA]</scope>
</reference>
<organism evidence="3 4">
    <name type="scientific">Hondaea fermentalgiana</name>
    <dbReference type="NCBI Taxonomy" id="2315210"/>
    <lineage>
        <taxon>Eukaryota</taxon>
        <taxon>Sar</taxon>
        <taxon>Stramenopiles</taxon>
        <taxon>Bigyra</taxon>
        <taxon>Labyrinthulomycetes</taxon>
        <taxon>Thraustochytrida</taxon>
        <taxon>Thraustochytriidae</taxon>
        <taxon>Hondaea</taxon>
    </lineage>
</organism>
<feature type="compositionally biased region" description="Polar residues" evidence="1">
    <location>
        <begin position="23"/>
        <end position="35"/>
    </location>
</feature>
<proteinExistence type="predicted"/>
<gene>
    <name evidence="3" type="ORF">FCC1311_079272</name>
</gene>
<keyword evidence="4" id="KW-1185">Reference proteome</keyword>
<dbReference type="AlphaFoldDB" id="A0A2R5GLB6"/>
<dbReference type="EMBL" id="BEYU01000104">
    <property type="protein sequence ID" value="GBG31702.1"/>
    <property type="molecule type" value="Genomic_DNA"/>
</dbReference>
<feature type="compositionally biased region" description="Basic and acidic residues" evidence="1">
    <location>
        <begin position="8"/>
        <end position="17"/>
    </location>
</feature>
<feature type="region of interest" description="Disordered" evidence="1">
    <location>
        <begin position="1"/>
        <end position="49"/>
    </location>
</feature>
<comment type="caution">
    <text evidence="3">The sequence shown here is derived from an EMBL/GenBank/DDBJ whole genome shotgun (WGS) entry which is preliminary data.</text>
</comment>
<keyword evidence="2" id="KW-1133">Transmembrane helix</keyword>
<dbReference type="InParanoid" id="A0A2R5GLB6"/>
<dbReference type="Proteomes" id="UP000241890">
    <property type="component" value="Unassembled WGS sequence"/>
</dbReference>
<feature type="transmembrane region" description="Helical" evidence="2">
    <location>
        <begin position="215"/>
        <end position="241"/>
    </location>
</feature>
<evidence type="ECO:0000256" key="1">
    <source>
        <dbReference type="SAM" id="MobiDB-lite"/>
    </source>
</evidence>
<feature type="transmembrane region" description="Helical" evidence="2">
    <location>
        <begin position="93"/>
        <end position="111"/>
    </location>
</feature>
<keyword evidence="2" id="KW-0472">Membrane</keyword>
<protein>
    <submittedName>
        <fullName evidence="3">Uncharacterized protein</fullName>
    </submittedName>
</protein>
<feature type="transmembrane region" description="Helical" evidence="2">
    <location>
        <begin position="489"/>
        <end position="511"/>
    </location>
</feature>
<feature type="transmembrane region" description="Helical" evidence="2">
    <location>
        <begin position="185"/>
        <end position="203"/>
    </location>
</feature>
<feature type="transmembrane region" description="Helical" evidence="2">
    <location>
        <begin position="809"/>
        <end position="830"/>
    </location>
</feature>
<feature type="transmembrane region" description="Helical" evidence="2">
    <location>
        <begin position="689"/>
        <end position="713"/>
    </location>
</feature>
<feature type="transmembrane region" description="Helical" evidence="2">
    <location>
        <begin position="518"/>
        <end position="540"/>
    </location>
</feature>
<name>A0A2R5GLB6_9STRA</name>
<keyword evidence="2" id="KW-0812">Transmembrane</keyword>
<feature type="transmembrane region" description="Helical" evidence="2">
    <location>
        <begin position="566"/>
        <end position="587"/>
    </location>
</feature>
<feature type="transmembrane region" description="Helical" evidence="2">
    <location>
        <begin position="131"/>
        <end position="149"/>
    </location>
</feature>
<dbReference type="OrthoDB" id="498037at2759"/>
<feature type="transmembrane region" description="Helical" evidence="2">
    <location>
        <begin position="375"/>
        <end position="400"/>
    </location>
</feature>
<sequence length="853" mass="94062">MSLAADADSDRARRPGSDESVGADSSESGSTSFVETRSDEKTATMGASARQVGLAEEDLVDKRASVRSINSALERQGSIILEKGEEATLPQQVFIVLLVIATALLFLFLFSGLPYCLGETIYVGLSSVYNLFPYVFLGSLAAATFLYIFDVRFWRGPWMYLGILLVAGTVLGFSTAMLLATRDYVVAPIAVFLFGAPFLFLSLKVTIFTRMDAVHLLNALCAGLWLVFALALGLWLSWIIVEDNWWDLKTRVDFYKRMDCSLKNSTSTITLDELTDEVISSLSTEAYAEADAIVAGCTSAFVLWLLPFILSLWAFTFSGVLYFIARALEQSRSATANTRSMDPLAQAFLMFVSLGLLGIYMASGIAGAEMAITNMVLALGFLALVIAAIVVVAVFGWAKVTQNLMQTPLGNRLLEFASSDWVKAMMLMLISPVFLLYLVLSVFTQANRKMWSCTKPLEPEHRSYMITANAHEMFQSVRAWNWSSVLIKVLWLGVLFFLFSVGVTRLTTLFLSWLNGELASVSFGITTVIFFLVGICMFLLPPVPGVPVYVSGGIILVSGAEPTLGFWGGIAFTMAICFSLKMLAIVIQQKYFGEHLASTRVWVRSFVGVNSIEMRAIREILLKPGLTLPKVSVLCGGPDWPTSVTTGILRLSLVSMLIGSLPIIFLIAPCVLAGAMLLRANEGGIWSSLSTMTLALAVVTQAGAMLIAVHFIAKTSVEKREELMQIPPDEEVLKLERNSERRNKLYSVISSWEHSGYFLRFMLVFSALCMTISCYMFQLLGSYCFVSFEVSDSIENDLGGNALNIVKPLGWYALLLFAFPTCFLILYRCYMNHMVSMAYKQPDHWAQDGKDMA</sequence>
<evidence type="ECO:0000313" key="3">
    <source>
        <dbReference type="EMBL" id="GBG31702.1"/>
    </source>
</evidence>